<sequence>MFKQWIHNANSISRVALSSAPLCAAELLSSARARTGLHDFGPEPIEDALNQLQTAVHEEADLNLFGRVSTHWDNLRLLTNLLILRDRELDDPTILQRPITQPIFVLGMPRSGSSFLHSLLAEDDASFTPRCWQAIYPYPDHPAAGRRAGPNKVQRQFDFFHRLAPDLRNVHPFDALTPQECTEFTAHSFRSLRFETIYHVPSYKRWVQQAGHVQGYRTHRRFLQHLQGSRATRCVLKCPDHVFAMEALREVYPDARVIFTHRDPLKVLPSVARLTEVLRRPFAKRIDQHAIGHQVSSDWANGAQQIVAADKQDLWPDKHVFHVHYKALTAAPLDTVQQIYDHFGLEFTPSFRERLREHIARKPTGGYGRNVYRFADFGLRPDEERGRYRDYMAHFGIDQEVVVQ</sequence>
<dbReference type="Pfam" id="PF13469">
    <property type="entry name" value="Sulfotransfer_3"/>
    <property type="match status" value="1"/>
</dbReference>
<evidence type="ECO:0008006" key="3">
    <source>
        <dbReference type="Google" id="ProtNLM"/>
    </source>
</evidence>
<reference evidence="1 2" key="1">
    <citation type="submission" date="2020-04" db="EMBL/GenBank/DDBJ databases">
        <authorList>
            <person name="De Canck E."/>
        </authorList>
    </citation>
    <scope>NUCLEOTIDE SEQUENCE [LARGE SCALE GENOMIC DNA]</scope>
    <source>
        <strain evidence="1 2">LMG 29542</strain>
    </source>
</reference>
<accession>A0A6J5DGC0</accession>
<dbReference type="RefSeq" id="WP_175225921.1">
    <property type="nucleotide sequence ID" value="NZ_CADIKH010000006.1"/>
</dbReference>
<dbReference type="Proteomes" id="UP000494363">
    <property type="component" value="Unassembled WGS sequence"/>
</dbReference>
<dbReference type="InterPro" id="IPR027417">
    <property type="entry name" value="P-loop_NTPase"/>
</dbReference>
<protein>
    <recommendedName>
        <fullName evidence="3">Sulfotransferase</fullName>
    </recommendedName>
</protein>
<keyword evidence="2" id="KW-1185">Reference proteome</keyword>
<dbReference type="InterPro" id="IPR052736">
    <property type="entry name" value="Stf3_sulfotransferase"/>
</dbReference>
<proteinExistence type="predicted"/>
<dbReference type="EMBL" id="CADIKH010000006">
    <property type="protein sequence ID" value="CAB3751926.1"/>
    <property type="molecule type" value="Genomic_DNA"/>
</dbReference>
<dbReference type="PANTHER" id="PTHR36451">
    <property type="entry name" value="PAPS-DEPENDENT SULFOTRANSFERASE STF3"/>
    <property type="match status" value="1"/>
</dbReference>
<gene>
    <name evidence="1" type="ORF">LMG29542_01601</name>
</gene>
<dbReference type="PANTHER" id="PTHR36451:SF1">
    <property type="entry name" value="OMEGA-HYDROXY-BETA-DIHYDROMENAQUINONE-9 SULFOTRANSFERASE STF3"/>
    <property type="match status" value="1"/>
</dbReference>
<evidence type="ECO:0000313" key="1">
    <source>
        <dbReference type="EMBL" id="CAB3751926.1"/>
    </source>
</evidence>
<evidence type="ECO:0000313" key="2">
    <source>
        <dbReference type="Proteomes" id="UP000494363"/>
    </source>
</evidence>
<dbReference type="Gene3D" id="3.40.50.300">
    <property type="entry name" value="P-loop containing nucleotide triphosphate hydrolases"/>
    <property type="match status" value="1"/>
</dbReference>
<organism evidence="1 2">
    <name type="scientific">Paraburkholderia humisilvae</name>
    <dbReference type="NCBI Taxonomy" id="627669"/>
    <lineage>
        <taxon>Bacteria</taxon>
        <taxon>Pseudomonadati</taxon>
        <taxon>Pseudomonadota</taxon>
        <taxon>Betaproteobacteria</taxon>
        <taxon>Burkholderiales</taxon>
        <taxon>Burkholderiaceae</taxon>
        <taxon>Paraburkholderia</taxon>
    </lineage>
</organism>
<dbReference type="SUPFAM" id="SSF52540">
    <property type="entry name" value="P-loop containing nucleoside triphosphate hydrolases"/>
    <property type="match status" value="1"/>
</dbReference>
<name>A0A6J5DGC0_9BURK</name>
<dbReference type="AlphaFoldDB" id="A0A6J5DGC0"/>